<evidence type="ECO:0000313" key="3">
    <source>
        <dbReference type="Proteomes" id="UP000297452"/>
    </source>
</evidence>
<comment type="caution">
    <text evidence="2">The sequence shown here is derived from an EMBL/GenBank/DDBJ whole genome shotgun (WGS) entry which is preliminary data.</text>
</comment>
<evidence type="ECO:0000313" key="2">
    <source>
        <dbReference type="EMBL" id="TGO54579.1"/>
    </source>
</evidence>
<sequence>MMDQNYPDSTTVNSSVDSSQSQTQATAKTASADPVPIFENTIHIGGSTAGTTVKAKIHGDDNNVTQVEKAWRELPLILSLASSAEKIQLSQIRLLERLSTLDHLTSLKTIIPLPMNRIWSKQLSMLYNGVRQDHEALKSFINRVCRDVDEIRGVVESWQDVAKSLSICQQPE</sequence>
<accession>A0A4Z1HZA8</accession>
<name>A0A4Z1HZA8_9HELO</name>
<keyword evidence="3" id="KW-1185">Reference proteome</keyword>
<feature type="compositionally biased region" description="Low complexity" evidence="1">
    <location>
        <begin position="8"/>
        <end position="32"/>
    </location>
</feature>
<dbReference type="OrthoDB" id="3553844at2759"/>
<organism evidence="2 3">
    <name type="scientific">Botryotinia narcissicola</name>
    <dbReference type="NCBI Taxonomy" id="278944"/>
    <lineage>
        <taxon>Eukaryota</taxon>
        <taxon>Fungi</taxon>
        <taxon>Dikarya</taxon>
        <taxon>Ascomycota</taxon>
        <taxon>Pezizomycotina</taxon>
        <taxon>Leotiomycetes</taxon>
        <taxon>Helotiales</taxon>
        <taxon>Sclerotiniaceae</taxon>
        <taxon>Botryotinia</taxon>
    </lineage>
</organism>
<feature type="region of interest" description="Disordered" evidence="1">
    <location>
        <begin position="1"/>
        <end position="32"/>
    </location>
</feature>
<reference evidence="2 3" key="1">
    <citation type="submission" date="2017-12" db="EMBL/GenBank/DDBJ databases">
        <title>Comparative genomics of Botrytis spp.</title>
        <authorList>
            <person name="Valero-Jimenez C.A."/>
            <person name="Tapia P."/>
            <person name="Veloso J."/>
            <person name="Silva-Moreno E."/>
            <person name="Staats M."/>
            <person name="Valdes J.H."/>
            <person name="Van Kan J.A.L."/>
        </authorList>
    </citation>
    <scope>NUCLEOTIDE SEQUENCE [LARGE SCALE GENOMIC DNA]</scope>
    <source>
        <strain evidence="2 3">MUCL2120</strain>
    </source>
</reference>
<proteinExistence type="predicted"/>
<dbReference type="AlphaFoldDB" id="A0A4Z1HZA8"/>
<protein>
    <submittedName>
        <fullName evidence="2">Uncharacterized protein</fullName>
    </submittedName>
</protein>
<dbReference type="EMBL" id="PQXJ01000264">
    <property type="protein sequence ID" value="TGO54579.1"/>
    <property type="molecule type" value="Genomic_DNA"/>
</dbReference>
<dbReference type="Proteomes" id="UP000297452">
    <property type="component" value="Unassembled WGS sequence"/>
</dbReference>
<gene>
    <name evidence="2" type="ORF">BOTNAR_0264g00060</name>
</gene>
<evidence type="ECO:0000256" key="1">
    <source>
        <dbReference type="SAM" id="MobiDB-lite"/>
    </source>
</evidence>